<dbReference type="GO" id="GO:0017004">
    <property type="term" value="P:cytochrome complex assembly"/>
    <property type="evidence" value="ECO:0007669"/>
    <property type="project" value="UniProtKB-KW"/>
</dbReference>
<dbReference type="InterPro" id="IPR036127">
    <property type="entry name" value="CcmE-like_sf"/>
</dbReference>
<keyword evidence="3" id="KW-0201">Cytochrome c-type biogenesis</keyword>
<accession>A1ZW53</accession>
<evidence type="ECO:0000256" key="1">
    <source>
        <dbReference type="ARBA" id="ARBA00004370"/>
    </source>
</evidence>
<dbReference type="AlphaFoldDB" id="A1ZW53"/>
<keyword evidence="2" id="KW-0349">Heme</keyword>
<dbReference type="InterPro" id="IPR012340">
    <property type="entry name" value="NA-bd_OB-fold"/>
</dbReference>
<dbReference type="InterPro" id="IPR004329">
    <property type="entry name" value="CcmE"/>
</dbReference>
<feature type="transmembrane region" description="Helical" evidence="5">
    <location>
        <begin position="6"/>
        <end position="24"/>
    </location>
</feature>
<dbReference type="GO" id="GO:0020037">
    <property type="term" value="F:heme binding"/>
    <property type="evidence" value="ECO:0007669"/>
    <property type="project" value="InterPro"/>
</dbReference>
<reference evidence="6 7" key="1">
    <citation type="submission" date="2007-01" db="EMBL/GenBank/DDBJ databases">
        <authorList>
            <person name="Haygood M."/>
            <person name="Podell S."/>
            <person name="Anderson C."/>
            <person name="Hopkinson B."/>
            <person name="Roe K."/>
            <person name="Barbeau K."/>
            <person name="Gaasterland T."/>
            <person name="Ferriera S."/>
            <person name="Johnson J."/>
            <person name="Kravitz S."/>
            <person name="Beeson K."/>
            <person name="Sutton G."/>
            <person name="Rogers Y.-H."/>
            <person name="Friedman R."/>
            <person name="Frazier M."/>
            <person name="Venter J.C."/>
        </authorList>
    </citation>
    <scope>NUCLEOTIDE SEQUENCE [LARGE SCALE GENOMIC DNA]</scope>
    <source>
        <strain evidence="6 7">ATCC 23134</strain>
    </source>
</reference>
<comment type="subcellular location">
    <subcellularLocation>
        <location evidence="1">Membrane</location>
    </subcellularLocation>
</comment>
<dbReference type="GO" id="GO:0005886">
    <property type="term" value="C:plasma membrane"/>
    <property type="evidence" value="ECO:0007669"/>
    <property type="project" value="InterPro"/>
</dbReference>
<keyword evidence="5" id="KW-1133">Transmembrane helix</keyword>
<name>A1ZW53_MICM2</name>
<evidence type="ECO:0000256" key="5">
    <source>
        <dbReference type="SAM" id="Phobius"/>
    </source>
</evidence>
<keyword evidence="7" id="KW-1185">Reference proteome</keyword>
<proteinExistence type="predicted"/>
<keyword evidence="5" id="KW-0812">Transmembrane</keyword>
<dbReference type="GO" id="GO:0017003">
    <property type="term" value="P:protein-heme linkage"/>
    <property type="evidence" value="ECO:0007669"/>
    <property type="project" value="InterPro"/>
</dbReference>
<evidence type="ECO:0000256" key="4">
    <source>
        <dbReference type="ARBA" id="ARBA00023136"/>
    </source>
</evidence>
<dbReference type="Gene3D" id="2.40.50.140">
    <property type="entry name" value="Nucleic acid-binding proteins"/>
    <property type="match status" value="1"/>
</dbReference>
<sequence length="145" mass="15985">MKTSHIIGIVVIAIAISMIIVAAGDASQYVSFDEAFAKAENGNNQNVHVVGKLKKDSNGKYTGMEYRPHIDPNLFKFILVDNKGNSVKVTYHSPKPNDFERAEQVVVVGKVQGNEFVASKILMKCPSKYEDGKVETIEAESKKKI</sequence>
<organism evidence="6 7">
    <name type="scientific">Microscilla marina ATCC 23134</name>
    <dbReference type="NCBI Taxonomy" id="313606"/>
    <lineage>
        <taxon>Bacteria</taxon>
        <taxon>Pseudomonadati</taxon>
        <taxon>Bacteroidota</taxon>
        <taxon>Cytophagia</taxon>
        <taxon>Cytophagales</taxon>
        <taxon>Microscillaceae</taxon>
        <taxon>Microscilla</taxon>
    </lineage>
</organism>
<keyword evidence="2" id="KW-0408">Iron</keyword>
<evidence type="ECO:0000256" key="2">
    <source>
        <dbReference type="ARBA" id="ARBA00022617"/>
    </source>
</evidence>
<evidence type="ECO:0000256" key="3">
    <source>
        <dbReference type="ARBA" id="ARBA00022748"/>
    </source>
</evidence>
<dbReference type="Proteomes" id="UP000004095">
    <property type="component" value="Unassembled WGS sequence"/>
</dbReference>
<dbReference type="eggNOG" id="COG2332">
    <property type="taxonomic scope" value="Bacteria"/>
</dbReference>
<protein>
    <submittedName>
        <fullName evidence="6">Putative Cytochrome c-type biogenesis protein CcmE</fullName>
    </submittedName>
</protein>
<dbReference type="EMBL" id="AAWS01000049">
    <property type="protein sequence ID" value="EAY25416.1"/>
    <property type="molecule type" value="Genomic_DNA"/>
</dbReference>
<keyword evidence="4 5" id="KW-0472">Membrane</keyword>
<keyword evidence="2" id="KW-0479">Metal-binding</keyword>
<gene>
    <name evidence="6" type="ORF">M23134_06675</name>
</gene>
<evidence type="ECO:0000313" key="7">
    <source>
        <dbReference type="Proteomes" id="UP000004095"/>
    </source>
</evidence>
<dbReference type="Pfam" id="PF03100">
    <property type="entry name" value="CcmE"/>
    <property type="match status" value="1"/>
</dbReference>
<comment type="caution">
    <text evidence="6">The sequence shown here is derived from an EMBL/GenBank/DDBJ whole genome shotgun (WGS) entry which is preliminary data.</text>
</comment>
<dbReference type="SUPFAM" id="SSF82093">
    <property type="entry name" value="Heme chaperone CcmE"/>
    <property type="match status" value="1"/>
</dbReference>
<dbReference type="OrthoDB" id="1524250at2"/>
<evidence type="ECO:0000313" key="6">
    <source>
        <dbReference type="EMBL" id="EAY25416.1"/>
    </source>
</evidence>
<dbReference type="RefSeq" id="WP_002702917.1">
    <property type="nucleotide sequence ID" value="NZ_AAWS01000049.1"/>
</dbReference>